<dbReference type="OrthoDB" id="432970at2759"/>
<dbReference type="Gene3D" id="6.10.140.2220">
    <property type="match status" value="1"/>
</dbReference>
<evidence type="ECO:0000313" key="1">
    <source>
        <dbReference type="EMBL" id="TDL22157.1"/>
    </source>
</evidence>
<dbReference type="PANTHER" id="PTHR47570">
    <property type="entry name" value="ZINC ION BINDING PROTEIN"/>
    <property type="match status" value="1"/>
</dbReference>
<organism evidence="1 2">
    <name type="scientific">Rickenella mellea</name>
    <dbReference type="NCBI Taxonomy" id="50990"/>
    <lineage>
        <taxon>Eukaryota</taxon>
        <taxon>Fungi</taxon>
        <taxon>Dikarya</taxon>
        <taxon>Basidiomycota</taxon>
        <taxon>Agaricomycotina</taxon>
        <taxon>Agaricomycetes</taxon>
        <taxon>Hymenochaetales</taxon>
        <taxon>Rickenellaceae</taxon>
        <taxon>Rickenella</taxon>
    </lineage>
</organism>
<evidence type="ECO:0008006" key="3">
    <source>
        <dbReference type="Google" id="ProtNLM"/>
    </source>
</evidence>
<reference evidence="1 2" key="1">
    <citation type="submission" date="2018-06" db="EMBL/GenBank/DDBJ databases">
        <title>A transcriptomic atlas of mushroom development highlights an independent origin of complex multicellularity.</title>
        <authorList>
            <consortium name="DOE Joint Genome Institute"/>
            <person name="Krizsan K."/>
            <person name="Almasi E."/>
            <person name="Merenyi Z."/>
            <person name="Sahu N."/>
            <person name="Viragh M."/>
            <person name="Koszo T."/>
            <person name="Mondo S."/>
            <person name="Kiss B."/>
            <person name="Balint B."/>
            <person name="Kues U."/>
            <person name="Barry K."/>
            <person name="Hegedus J.C."/>
            <person name="Henrissat B."/>
            <person name="Johnson J."/>
            <person name="Lipzen A."/>
            <person name="Ohm R."/>
            <person name="Nagy I."/>
            <person name="Pangilinan J."/>
            <person name="Yan J."/>
            <person name="Xiong Y."/>
            <person name="Grigoriev I.V."/>
            <person name="Hibbett D.S."/>
            <person name="Nagy L.G."/>
        </authorList>
    </citation>
    <scope>NUCLEOTIDE SEQUENCE [LARGE SCALE GENOMIC DNA]</scope>
    <source>
        <strain evidence="1 2">SZMC22713</strain>
    </source>
</reference>
<protein>
    <recommendedName>
        <fullName evidence="3">MYND-type domain-containing protein</fullName>
    </recommendedName>
</protein>
<name>A0A4Y7Q3D7_9AGAM</name>
<sequence length="243" mass="28147">MPTPKPLQRSACHCTKYCSAECQKIAWKQKNPPHSEFVPASVFKTAHKKECARLKRLVDETPDVQNVLEQFPWARRESDGTFCYDLALAMLGLLGRGREFGWWTQEIFRIADYKYDGLTPPTAGDWGKNLLESKLYGDRDGWKLPDAEIPWLDLTDRQKPSFPPSFEHNWKSYYDWRGLPLSSPACLLLHWPLSVYRLLYLLGFVPDNLHTGSRMKLLVYCIGVEVRSICIAFRPTPMNFFNL</sequence>
<dbReference type="Proteomes" id="UP000294933">
    <property type="component" value="Unassembled WGS sequence"/>
</dbReference>
<accession>A0A4Y7Q3D7</accession>
<dbReference type="VEuPathDB" id="FungiDB:BD410DRAFT_788864"/>
<dbReference type="PANTHER" id="PTHR47570:SF1">
    <property type="entry name" value="ZINC ION BINDING PROTEIN"/>
    <property type="match status" value="1"/>
</dbReference>
<proteinExistence type="predicted"/>
<dbReference type="AlphaFoldDB" id="A0A4Y7Q3D7"/>
<keyword evidence="2" id="KW-1185">Reference proteome</keyword>
<gene>
    <name evidence="1" type="ORF">BD410DRAFT_788864</name>
</gene>
<evidence type="ECO:0000313" key="2">
    <source>
        <dbReference type="Proteomes" id="UP000294933"/>
    </source>
</evidence>
<dbReference type="EMBL" id="ML170176">
    <property type="protein sequence ID" value="TDL22157.1"/>
    <property type="molecule type" value="Genomic_DNA"/>
</dbReference>